<feature type="compositionally biased region" description="Acidic residues" evidence="1">
    <location>
        <begin position="227"/>
        <end position="241"/>
    </location>
</feature>
<reference evidence="2" key="1">
    <citation type="submission" date="2020-11" db="EMBL/GenBank/DDBJ databases">
        <authorList>
            <person name="Whitehead M."/>
        </authorList>
    </citation>
    <scope>NUCLEOTIDE SEQUENCE</scope>
    <source>
        <strain evidence="2">EGII</strain>
    </source>
</reference>
<evidence type="ECO:0000256" key="1">
    <source>
        <dbReference type="SAM" id="MobiDB-lite"/>
    </source>
</evidence>
<feature type="compositionally biased region" description="Acidic residues" evidence="1">
    <location>
        <begin position="271"/>
        <end position="285"/>
    </location>
</feature>
<gene>
    <name evidence="2" type="ORF">CCAP1982_LOCUS12623</name>
</gene>
<evidence type="ECO:0000313" key="2">
    <source>
        <dbReference type="EMBL" id="CAD7004204.1"/>
    </source>
</evidence>
<keyword evidence="3" id="KW-1185">Reference proteome</keyword>
<feature type="compositionally biased region" description="Basic and acidic residues" evidence="1">
    <location>
        <begin position="191"/>
        <end position="226"/>
    </location>
</feature>
<dbReference type="EMBL" id="CAJHJT010000034">
    <property type="protein sequence ID" value="CAD7004204.1"/>
    <property type="molecule type" value="Genomic_DNA"/>
</dbReference>
<organism evidence="2 3">
    <name type="scientific">Ceratitis capitata</name>
    <name type="common">Mediterranean fruit fly</name>
    <name type="synonym">Tephritis capitata</name>
    <dbReference type="NCBI Taxonomy" id="7213"/>
    <lineage>
        <taxon>Eukaryota</taxon>
        <taxon>Metazoa</taxon>
        <taxon>Ecdysozoa</taxon>
        <taxon>Arthropoda</taxon>
        <taxon>Hexapoda</taxon>
        <taxon>Insecta</taxon>
        <taxon>Pterygota</taxon>
        <taxon>Neoptera</taxon>
        <taxon>Endopterygota</taxon>
        <taxon>Diptera</taxon>
        <taxon>Brachycera</taxon>
        <taxon>Muscomorpha</taxon>
        <taxon>Tephritoidea</taxon>
        <taxon>Tephritidae</taxon>
        <taxon>Ceratitis</taxon>
        <taxon>Ceratitis</taxon>
    </lineage>
</organism>
<accession>A0A811UZS8</accession>
<evidence type="ECO:0000313" key="3">
    <source>
        <dbReference type="Proteomes" id="UP000606786"/>
    </source>
</evidence>
<comment type="caution">
    <text evidence="2">The sequence shown here is derived from an EMBL/GenBank/DDBJ whole genome shotgun (WGS) entry which is preliminary data.</text>
</comment>
<dbReference type="Proteomes" id="UP000606786">
    <property type="component" value="Unassembled WGS sequence"/>
</dbReference>
<feature type="compositionally biased region" description="Polar residues" evidence="1">
    <location>
        <begin position="247"/>
        <end position="258"/>
    </location>
</feature>
<protein>
    <submittedName>
        <fullName evidence="2">(Mediterranean fruit fly) hypothetical protein</fullName>
    </submittedName>
</protein>
<feature type="compositionally biased region" description="Basic and acidic residues" evidence="1">
    <location>
        <begin position="286"/>
        <end position="296"/>
    </location>
</feature>
<feature type="region of interest" description="Disordered" evidence="1">
    <location>
        <begin position="169"/>
        <end position="296"/>
    </location>
</feature>
<sequence>MFFQHNEYRKRNLYPNQEPNDFEFSALLEMTTDLAYQTFDVDEEVPIKIDTIPYARLYHSRKPKMKTSAEMHQVNRLLYEASRSSNSPDIPHCSKKMKKEEGEEMQEQEKSNNDEITRTQIFHDMLSNAQALANEDYLENPEVFQNEILLQYNFANTVNEEYLLAAKTPEKQMGKTNNNVRKRSAAASTMLDKDENFEPYTRKMQQENESEVKIVGSHEKSNKNDNMDESDESEPEDEYEKMDENSEALTTKMRQGNESFLGRYEISNENDNMDGSDESESEDEYEKMNKPSDNEK</sequence>
<feature type="region of interest" description="Disordered" evidence="1">
    <location>
        <begin position="82"/>
        <end position="113"/>
    </location>
</feature>
<proteinExistence type="predicted"/>
<name>A0A811UZS8_CERCA</name>
<dbReference type="AlphaFoldDB" id="A0A811UZS8"/>